<evidence type="ECO:0000256" key="8">
    <source>
        <dbReference type="ARBA" id="ARBA00023136"/>
    </source>
</evidence>
<feature type="transmembrane region" description="Helical" evidence="10">
    <location>
        <begin position="306"/>
        <end position="330"/>
    </location>
</feature>
<feature type="transmembrane region" description="Helical" evidence="10">
    <location>
        <begin position="221"/>
        <end position="239"/>
    </location>
</feature>
<dbReference type="GO" id="GO:0034626">
    <property type="term" value="P:fatty acid elongation, polyunsaturated fatty acid"/>
    <property type="evidence" value="ECO:0007669"/>
    <property type="project" value="TreeGrafter"/>
</dbReference>
<evidence type="ECO:0000256" key="5">
    <source>
        <dbReference type="ARBA" id="ARBA00022832"/>
    </source>
</evidence>
<keyword evidence="2 10" id="KW-0444">Lipid biosynthesis</keyword>
<evidence type="ECO:0000256" key="7">
    <source>
        <dbReference type="ARBA" id="ARBA00023098"/>
    </source>
</evidence>
<accession>A0A6G1SFQ1</accession>
<evidence type="ECO:0000256" key="10">
    <source>
        <dbReference type="RuleBase" id="RU361115"/>
    </source>
</evidence>
<comment type="similarity">
    <text evidence="10">Belongs to the ELO family.</text>
</comment>
<keyword evidence="9 10" id="KW-0275">Fatty acid biosynthesis</keyword>
<keyword evidence="4 10" id="KW-0812">Transmembrane</keyword>
<dbReference type="AlphaFoldDB" id="A0A6G1SFQ1"/>
<sequence>MESLASQSSEHHQAAAAAVAAAAAAVVAQEVTGSGGPVAGVSAAASSAAATILNQTSAFEQDSLYASATPKLASQLYDIMPSSMQYALYDFWEMYHNPELNKYQLFNGGPWLVILFLGSYLYFVLRAGPKMMEKRQAYDLKPLIRLYNFSMVLFNAYLFYHASPFLNFGLWGWGCTKAIQPMPNESIPIVWLVLVSRFCDFFDTVFFILRKKFSHVSFLHVFHHTIVPIGFWIGIKFAFFPVCCFVPYLNLVVHVIMYSYYGLSTFGPAVQKYLWWKKYLTRLQIAQFLIALVHSLQPLYLRQCTFPAIFVMGQTLGALLFLWLFVSFYIKAYAMQRNSTNAAPDASKLKIPEKHQLKKETMATTTTNDYDNKKRQ</sequence>
<keyword evidence="6 10" id="KW-1133">Transmembrane helix</keyword>
<evidence type="ECO:0000256" key="9">
    <source>
        <dbReference type="ARBA" id="ARBA00023160"/>
    </source>
</evidence>
<organism evidence="12">
    <name type="scientific">Aceria tosichella</name>
    <name type="common">wheat curl mite</name>
    <dbReference type="NCBI Taxonomy" id="561515"/>
    <lineage>
        <taxon>Eukaryota</taxon>
        <taxon>Metazoa</taxon>
        <taxon>Ecdysozoa</taxon>
        <taxon>Arthropoda</taxon>
        <taxon>Chelicerata</taxon>
        <taxon>Arachnida</taxon>
        <taxon>Acari</taxon>
        <taxon>Acariformes</taxon>
        <taxon>Trombidiformes</taxon>
        <taxon>Prostigmata</taxon>
        <taxon>Eupodina</taxon>
        <taxon>Eriophyoidea</taxon>
        <taxon>Eriophyidae</taxon>
        <taxon>Eriophyinae</taxon>
        <taxon>Aceriini</taxon>
        <taxon>Aceria</taxon>
    </lineage>
</organism>
<feature type="region of interest" description="Disordered" evidence="11">
    <location>
        <begin position="352"/>
        <end position="376"/>
    </location>
</feature>
<evidence type="ECO:0000256" key="2">
    <source>
        <dbReference type="ARBA" id="ARBA00022516"/>
    </source>
</evidence>
<dbReference type="Pfam" id="PF01151">
    <property type="entry name" value="ELO"/>
    <property type="match status" value="1"/>
</dbReference>
<keyword evidence="5 10" id="KW-0276">Fatty acid metabolism</keyword>
<evidence type="ECO:0000256" key="6">
    <source>
        <dbReference type="ARBA" id="ARBA00022989"/>
    </source>
</evidence>
<evidence type="ECO:0000256" key="11">
    <source>
        <dbReference type="SAM" id="MobiDB-lite"/>
    </source>
</evidence>
<feature type="transmembrane region" description="Helical" evidence="10">
    <location>
        <begin position="245"/>
        <end position="263"/>
    </location>
</feature>
<dbReference type="GO" id="GO:0019367">
    <property type="term" value="P:fatty acid elongation, saturated fatty acid"/>
    <property type="evidence" value="ECO:0007669"/>
    <property type="project" value="TreeGrafter"/>
</dbReference>
<dbReference type="GO" id="GO:0005789">
    <property type="term" value="C:endoplasmic reticulum membrane"/>
    <property type="evidence" value="ECO:0007669"/>
    <property type="project" value="TreeGrafter"/>
</dbReference>
<dbReference type="GO" id="GO:0042761">
    <property type="term" value="P:very long-chain fatty acid biosynthetic process"/>
    <property type="evidence" value="ECO:0007669"/>
    <property type="project" value="TreeGrafter"/>
</dbReference>
<evidence type="ECO:0000313" key="12">
    <source>
        <dbReference type="EMBL" id="MDE49051.1"/>
    </source>
</evidence>
<comment type="catalytic activity">
    <reaction evidence="10">
        <text>a very-long-chain acyl-CoA + malonyl-CoA + H(+) = a very-long-chain 3-oxoacyl-CoA + CO2 + CoA</text>
        <dbReference type="Rhea" id="RHEA:32727"/>
        <dbReference type="ChEBI" id="CHEBI:15378"/>
        <dbReference type="ChEBI" id="CHEBI:16526"/>
        <dbReference type="ChEBI" id="CHEBI:57287"/>
        <dbReference type="ChEBI" id="CHEBI:57384"/>
        <dbReference type="ChEBI" id="CHEBI:90725"/>
        <dbReference type="ChEBI" id="CHEBI:90736"/>
        <dbReference type="EC" id="2.3.1.199"/>
    </reaction>
</comment>
<protein>
    <recommendedName>
        <fullName evidence="10">Elongation of very long chain fatty acids protein</fullName>
        <ecNumber evidence="10">2.3.1.199</ecNumber>
    </recommendedName>
    <alternativeName>
        <fullName evidence="10">Very-long-chain 3-oxoacyl-CoA synthase</fullName>
    </alternativeName>
</protein>
<feature type="compositionally biased region" description="Basic and acidic residues" evidence="11">
    <location>
        <begin position="352"/>
        <end position="361"/>
    </location>
</feature>
<dbReference type="EC" id="2.3.1.199" evidence="10"/>
<keyword evidence="3 10" id="KW-0808">Transferase</keyword>
<dbReference type="PANTHER" id="PTHR11157:SF69">
    <property type="entry name" value="ELONGATION OF VERY LONG CHAIN FATTY ACIDS PROTEIN 7"/>
    <property type="match status" value="1"/>
</dbReference>
<dbReference type="PANTHER" id="PTHR11157">
    <property type="entry name" value="FATTY ACID ACYL TRANSFERASE-RELATED"/>
    <property type="match status" value="1"/>
</dbReference>
<evidence type="ECO:0000256" key="3">
    <source>
        <dbReference type="ARBA" id="ARBA00022679"/>
    </source>
</evidence>
<proteinExistence type="inferred from homology"/>
<evidence type="ECO:0000256" key="4">
    <source>
        <dbReference type="ARBA" id="ARBA00022692"/>
    </source>
</evidence>
<name>A0A6G1SFQ1_9ACAR</name>
<comment type="subcellular location">
    <subcellularLocation>
        <location evidence="1">Membrane</location>
        <topology evidence="1">Multi-pass membrane protein</topology>
    </subcellularLocation>
</comment>
<dbReference type="InterPro" id="IPR002076">
    <property type="entry name" value="ELO_fam"/>
</dbReference>
<reference evidence="12" key="1">
    <citation type="submission" date="2018-10" db="EMBL/GenBank/DDBJ databases">
        <title>Transcriptome assembly of Aceria tosichella (Wheat curl mite) Type 2.</title>
        <authorList>
            <person name="Scully E.D."/>
            <person name="Geib S.M."/>
            <person name="Palmer N.A."/>
            <person name="Gupta A.K."/>
            <person name="Sarath G."/>
            <person name="Tatineni S."/>
        </authorList>
    </citation>
    <scope>NUCLEOTIDE SEQUENCE</scope>
    <source>
        <strain evidence="12">LincolnNE</strain>
    </source>
</reference>
<dbReference type="InterPro" id="IPR030457">
    <property type="entry name" value="ELO_CS"/>
</dbReference>
<dbReference type="PROSITE" id="PS01188">
    <property type="entry name" value="ELO"/>
    <property type="match status" value="1"/>
</dbReference>
<dbReference type="GO" id="GO:0030148">
    <property type="term" value="P:sphingolipid biosynthetic process"/>
    <property type="evidence" value="ECO:0007669"/>
    <property type="project" value="TreeGrafter"/>
</dbReference>
<feature type="transmembrane region" description="Helical" evidence="10">
    <location>
        <begin position="189"/>
        <end position="209"/>
    </location>
</feature>
<dbReference type="GO" id="GO:0034625">
    <property type="term" value="P:fatty acid elongation, monounsaturated fatty acid"/>
    <property type="evidence" value="ECO:0007669"/>
    <property type="project" value="TreeGrafter"/>
</dbReference>
<feature type="transmembrane region" description="Helical" evidence="10">
    <location>
        <begin position="108"/>
        <end position="125"/>
    </location>
</feature>
<gene>
    <name evidence="12" type="primary">ELOVL7_3</name>
    <name evidence="12" type="ORF">g.16971</name>
</gene>
<evidence type="ECO:0000256" key="1">
    <source>
        <dbReference type="ARBA" id="ARBA00004141"/>
    </source>
</evidence>
<feature type="transmembrane region" description="Helical" evidence="10">
    <location>
        <begin position="283"/>
        <end position="300"/>
    </location>
</feature>
<keyword evidence="8 10" id="KW-0472">Membrane</keyword>
<keyword evidence="7 10" id="KW-0443">Lipid metabolism</keyword>
<dbReference type="EMBL" id="GGYP01004280">
    <property type="protein sequence ID" value="MDE49051.1"/>
    <property type="molecule type" value="Transcribed_RNA"/>
</dbReference>
<feature type="transmembrane region" description="Helical" evidence="10">
    <location>
        <begin position="146"/>
        <end position="163"/>
    </location>
</feature>
<dbReference type="GO" id="GO:0009922">
    <property type="term" value="F:fatty acid elongase activity"/>
    <property type="evidence" value="ECO:0007669"/>
    <property type="project" value="UniProtKB-EC"/>
</dbReference>